<evidence type="ECO:0000256" key="1">
    <source>
        <dbReference type="SAM" id="Phobius"/>
    </source>
</evidence>
<feature type="transmembrane region" description="Helical" evidence="1">
    <location>
        <begin position="113"/>
        <end position="130"/>
    </location>
</feature>
<keyword evidence="3" id="KW-1185">Reference proteome</keyword>
<name>A0AAJ0ANA0_9PEZI</name>
<proteinExistence type="predicted"/>
<sequence length="284" mass="31330">MPSGISFYTNDTSLDPINTIFSSLILLCCTAVPAWAAPGAHNHGADLPVTSVVNFLEGPAATDRTAIIPRNPPETRSTPPHYDIPNPECTYDGAAFAQPLAERYIHGFCSQQGFLYYIFAPFISFGLTHTSDGRPKTPAMGVGYGAGLRIWLLLMFIHESCLGFFRFTLRNTAEEKRDYCKSRFLTILNGCGTDTITAKKGGRLVEGCRVYRMVSATDSPFTDDELSKDRGEVQCKDTDTKDKSFKETCTCWYAGYPGLTDIFERPASKLCKPGDVDLKKLVNN</sequence>
<keyword evidence="1" id="KW-1133">Transmembrane helix</keyword>
<dbReference type="GeneID" id="85456822"/>
<comment type="caution">
    <text evidence="2">The sequence shown here is derived from an EMBL/GenBank/DDBJ whole genome shotgun (WGS) entry which is preliminary data.</text>
</comment>
<keyword evidence="1" id="KW-0472">Membrane</keyword>
<evidence type="ECO:0000313" key="2">
    <source>
        <dbReference type="EMBL" id="KAK1676385.1"/>
    </source>
</evidence>
<keyword evidence="1" id="KW-0812">Transmembrane</keyword>
<gene>
    <name evidence="2" type="ORF">BDP55DRAFT_631543</name>
</gene>
<feature type="transmembrane region" description="Helical" evidence="1">
    <location>
        <begin position="150"/>
        <end position="169"/>
    </location>
</feature>
<organism evidence="2 3">
    <name type="scientific">Colletotrichum godetiae</name>
    <dbReference type="NCBI Taxonomy" id="1209918"/>
    <lineage>
        <taxon>Eukaryota</taxon>
        <taxon>Fungi</taxon>
        <taxon>Dikarya</taxon>
        <taxon>Ascomycota</taxon>
        <taxon>Pezizomycotina</taxon>
        <taxon>Sordariomycetes</taxon>
        <taxon>Hypocreomycetidae</taxon>
        <taxon>Glomerellales</taxon>
        <taxon>Glomerellaceae</taxon>
        <taxon>Colletotrichum</taxon>
        <taxon>Colletotrichum acutatum species complex</taxon>
    </lineage>
</organism>
<dbReference type="Proteomes" id="UP001224890">
    <property type="component" value="Unassembled WGS sequence"/>
</dbReference>
<dbReference type="RefSeq" id="XP_060430388.1">
    <property type="nucleotide sequence ID" value="XM_060572296.1"/>
</dbReference>
<evidence type="ECO:0000313" key="3">
    <source>
        <dbReference type="Proteomes" id="UP001224890"/>
    </source>
</evidence>
<accession>A0AAJ0ANA0</accession>
<protein>
    <submittedName>
        <fullName evidence="2">Uncharacterized protein</fullName>
    </submittedName>
</protein>
<dbReference type="AlphaFoldDB" id="A0AAJ0ANA0"/>
<reference evidence="2" key="1">
    <citation type="submission" date="2021-06" db="EMBL/GenBank/DDBJ databases">
        <title>Comparative genomics, transcriptomics and evolutionary studies reveal genomic signatures of adaptation to plant cell wall in hemibiotrophic fungi.</title>
        <authorList>
            <consortium name="DOE Joint Genome Institute"/>
            <person name="Baroncelli R."/>
            <person name="Diaz J.F."/>
            <person name="Benocci T."/>
            <person name="Peng M."/>
            <person name="Battaglia E."/>
            <person name="Haridas S."/>
            <person name="Andreopoulos W."/>
            <person name="Labutti K."/>
            <person name="Pangilinan J."/>
            <person name="Floch G.L."/>
            <person name="Makela M.R."/>
            <person name="Henrissat B."/>
            <person name="Grigoriev I.V."/>
            <person name="Crouch J.A."/>
            <person name="De Vries R.P."/>
            <person name="Sukno S.A."/>
            <person name="Thon M.R."/>
        </authorList>
    </citation>
    <scope>NUCLEOTIDE SEQUENCE</scope>
    <source>
        <strain evidence="2">CBS 193.32</strain>
    </source>
</reference>
<dbReference type="EMBL" id="JAHMHR010000018">
    <property type="protein sequence ID" value="KAK1676385.1"/>
    <property type="molecule type" value="Genomic_DNA"/>
</dbReference>